<feature type="region of interest" description="Disordered" evidence="1">
    <location>
        <begin position="477"/>
        <end position="496"/>
    </location>
</feature>
<feature type="compositionally biased region" description="Basic residues" evidence="1">
    <location>
        <begin position="484"/>
        <end position="496"/>
    </location>
</feature>
<dbReference type="Gene3D" id="2.60.120.1440">
    <property type="match status" value="1"/>
</dbReference>
<dbReference type="Proteomes" id="UP000824366">
    <property type="component" value="Chromosome"/>
</dbReference>
<organism evidence="3 4">
    <name type="scientific">Rhodoferax lithotrophicus</name>
    <dbReference type="NCBI Taxonomy" id="2798804"/>
    <lineage>
        <taxon>Bacteria</taxon>
        <taxon>Pseudomonadati</taxon>
        <taxon>Pseudomonadota</taxon>
        <taxon>Betaproteobacteria</taxon>
        <taxon>Burkholderiales</taxon>
        <taxon>Comamonadaceae</taxon>
        <taxon>Rhodoferax</taxon>
    </lineage>
</organism>
<dbReference type="Pfam" id="PF04773">
    <property type="entry name" value="FecR"/>
    <property type="match status" value="1"/>
</dbReference>
<evidence type="ECO:0000313" key="4">
    <source>
        <dbReference type="Proteomes" id="UP000824366"/>
    </source>
</evidence>
<evidence type="ECO:0000313" key="3">
    <source>
        <dbReference type="EMBL" id="BCO29129.1"/>
    </source>
</evidence>
<dbReference type="SMART" id="SM00257">
    <property type="entry name" value="LysM"/>
    <property type="match status" value="1"/>
</dbReference>
<dbReference type="RefSeq" id="WP_223905009.1">
    <property type="nucleotide sequence ID" value="NZ_AP024238.1"/>
</dbReference>
<dbReference type="Pfam" id="PF01476">
    <property type="entry name" value="LysM"/>
    <property type="match status" value="1"/>
</dbReference>
<evidence type="ECO:0000259" key="2">
    <source>
        <dbReference type="SMART" id="SM00257"/>
    </source>
</evidence>
<dbReference type="InterPro" id="IPR036779">
    <property type="entry name" value="LysM_dom_sf"/>
</dbReference>
<keyword evidence="4" id="KW-1185">Reference proteome</keyword>
<name>A0ABM7MS94_9BURK</name>
<dbReference type="PANTHER" id="PTHR38731">
    <property type="entry name" value="LIPL45-RELATED LIPOPROTEIN-RELATED"/>
    <property type="match status" value="1"/>
</dbReference>
<dbReference type="InterPro" id="IPR018392">
    <property type="entry name" value="LysM"/>
</dbReference>
<dbReference type="Gene3D" id="3.10.350.10">
    <property type="entry name" value="LysM domain"/>
    <property type="match status" value="1"/>
</dbReference>
<proteinExistence type="predicted"/>
<accession>A0ABM7MS94</accession>
<feature type="domain" description="LysM" evidence="2">
    <location>
        <begin position="36"/>
        <end position="83"/>
    </location>
</feature>
<dbReference type="EMBL" id="AP024238">
    <property type="protein sequence ID" value="BCO29129.1"/>
    <property type="molecule type" value="Genomic_DNA"/>
</dbReference>
<evidence type="ECO:0000256" key="1">
    <source>
        <dbReference type="SAM" id="MobiDB-lite"/>
    </source>
</evidence>
<dbReference type="PANTHER" id="PTHR38731:SF1">
    <property type="entry name" value="FECR PROTEIN DOMAIN-CONTAINING PROTEIN"/>
    <property type="match status" value="1"/>
</dbReference>
<dbReference type="SUPFAM" id="SSF54106">
    <property type="entry name" value="LysM domain"/>
    <property type="match status" value="1"/>
</dbReference>
<gene>
    <name evidence="3" type="ORF">MIZ03_4041</name>
</gene>
<dbReference type="CDD" id="cd00118">
    <property type="entry name" value="LysM"/>
    <property type="match status" value="1"/>
</dbReference>
<protein>
    <recommendedName>
        <fullName evidence="2">LysM domain-containing protein</fullName>
    </recommendedName>
</protein>
<dbReference type="InterPro" id="IPR006860">
    <property type="entry name" value="FecR"/>
</dbReference>
<sequence length="496" mass="53316">MEDIPFSIPPGSRYGLLAAILLTFSSVATSTESLFTYTVQPKDELIKMAEASFTSNEGWKEVATLNRLKDPNKIQPGQVLKIPLRLLKMVKREGVLLSVSGDVQLSGQPAVVGGLVPEGAQLQTGANSSAQVQLADQSRVTLMPHTDARLVTSQIIDFGNFDQKSQATWFTGLIRLTKGAVDVLAAKLAKRNTPLQVETPTSLAGVRGTVFRVAYEDPANQNTRTEVLEGVVRTDSVAQKTGADLPKGTGTVINPSIQRIQVSPLLEAPSINAHTVAFKPQARWNMPTLAGAEHFKVQISGFKDFSNVLREQVVDRHGQADFSDLSNGVWHVRVRGIDARTLEGFNAEATLQVMLPANTSHPAAEWVAQNDHIDTLHGEHVLQFEPLGLDASHAILASVKINRPPYVRVAKALVKPDGGPIRLNLGPLTAGENYLINLTVTQADGATLSPTNYAFDGLPAGQSLSSPLKHLASDTTLPLPASAHKSKHSKRHKAAG</sequence>
<reference evidence="3 4" key="1">
    <citation type="journal article" date="2021" name="Microbiol. Spectr.">
        <title>A Single Bacterium Capable of Oxidation and Reduction of Iron at Circumneutral pH.</title>
        <authorList>
            <person name="Kato S."/>
            <person name="Ohkuma M."/>
        </authorList>
    </citation>
    <scope>NUCLEOTIDE SEQUENCE [LARGE SCALE GENOMIC DNA]</scope>
    <source>
        <strain evidence="3 4">MIZ03</strain>
    </source>
</reference>